<dbReference type="Pfam" id="PF01297">
    <property type="entry name" value="ZnuA"/>
    <property type="match status" value="1"/>
</dbReference>
<dbReference type="AlphaFoldDB" id="A0A8J7HAU8"/>
<evidence type="ECO:0000256" key="3">
    <source>
        <dbReference type="ARBA" id="ARBA00022729"/>
    </source>
</evidence>
<dbReference type="EMBL" id="JAEAGR010000004">
    <property type="protein sequence ID" value="MBH1940331.1"/>
    <property type="molecule type" value="Genomic_DNA"/>
</dbReference>
<evidence type="ECO:0000256" key="5">
    <source>
        <dbReference type="SAM" id="Phobius"/>
    </source>
</evidence>
<feature type="region of interest" description="Disordered" evidence="4">
    <location>
        <begin position="123"/>
        <end position="153"/>
    </location>
</feature>
<comment type="caution">
    <text evidence="6">The sequence shown here is derived from an EMBL/GenBank/DDBJ whole genome shotgun (WGS) entry which is preliminary data.</text>
</comment>
<keyword evidence="7" id="KW-1185">Reference proteome</keyword>
<evidence type="ECO:0000313" key="7">
    <source>
        <dbReference type="Proteomes" id="UP000623269"/>
    </source>
</evidence>
<keyword evidence="5" id="KW-0812">Transmembrane</keyword>
<dbReference type="InterPro" id="IPR050492">
    <property type="entry name" value="Bact_metal-bind_prot9"/>
</dbReference>
<sequence length="340" mass="38597">MKKKLFMLISIMAILLVGTILFIMINQNNNNEREKAKIQVATSFYPTYIMTLNLVDQIDEIEVRSLTDFSAGCLHDYQLTTEDMKILSEADVLIMNGGGMETYIEDVINNYPDLGLINSSKGIPMLSGEEEEHDEEGEEEEEEEEHEHGPNPHVWLDPQLYITQIINARNGLVSYIQERASIDETISDEILNELVQKIESNAREYIRKVTDLDSEYVENLKRVQENASQSPKNNKVVIFHDSFEYIAARAGLEVAYTVEVEEDTALSAGEIAEVIDLIRQEGIPYLFTEEQYGTDITQQIEKETDADVYVIDSGVTGDGTKDSYLNAMQNNLNTLQEAFR</sequence>
<evidence type="ECO:0000313" key="6">
    <source>
        <dbReference type="EMBL" id="MBH1940331.1"/>
    </source>
</evidence>
<dbReference type="RefSeq" id="WP_197660558.1">
    <property type="nucleotide sequence ID" value="NZ_JAEAGR010000004.1"/>
</dbReference>
<organism evidence="6 7">
    <name type="scientific">Mobilitalea sibirica</name>
    <dbReference type="NCBI Taxonomy" id="1462919"/>
    <lineage>
        <taxon>Bacteria</taxon>
        <taxon>Bacillati</taxon>
        <taxon>Bacillota</taxon>
        <taxon>Clostridia</taxon>
        <taxon>Lachnospirales</taxon>
        <taxon>Lachnospiraceae</taxon>
        <taxon>Mobilitalea</taxon>
    </lineage>
</organism>
<evidence type="ECO:0000256" key="1">
    <source>
        <dbReference type="ARBA" id="ARBA00011028"/>
    </source>
</evidence>
<keyword evidence="3" id="KW-0732">Signal</keyword>
<dbReference type="GO" id="GO:0030001">
    <property type="term" value="P:metal ion transport"/>
    <property type="evidence" value="ECO:0007669"/>
    <property type="project" value="InterPro"/>
</dbReference>
<reference evidence="6" key="1">
    <citation type="submission" date="2020-12" db="EMBL/GenBank/DDBJ databases">
        <title>M. sibirica DSM 26468T genome.</title>
        <authorList>
            <person name="Thieme N."/>
            <person name="Rettenmaier R."/>
            <person name="Zverlov V."/>
            <person name="Liebl W."/>
        </authorList>
    </citation>
    <scope>NUCLEOTIDE SEQUENCE</scope>
    <source>
        <strain evidence="6">DSM 26468</strain>
    </source>
</reference>
<keyword evidence="5" id="KW-0472">Membrane</keyword>
<keyword evidence="5" id="KW-1133">Transmembrane helix</keyword>
<dbReference type="PANTHER" id="PTHR42953">
    <property type="entry name" value="HIGH-AFFINITY ZINC UPTAKE SYSTEM PROTEIN ZNUA-RELATED"/>
    <property type="match status" value="1"/>
</dbReference>
<comment type="similarity">
    <text evidence="1">Belongs to the bacterial solute-binding protein 9 family.</text>
</comment>
<keyword evidence="2" id="KW-0813">Transport</keyword>
<dbReference type="Gene3D" id="3.40.50.1980">
    <property type="entry name" value="Nitrogenase molybdenum iron protein domain"/>
    <property type="match status" value="2"/>
</dbReference>
<accession>A0A8J7HAU8</accession>
<evidence type="ECO:0000256" key="2">
    <source>
        <dbReference type="ARBA" id="ARBA00022448"/>
    </source>
</evidence>
<dbReference type="GO" id="GO:0046872">
    <property type="term" value="F:metal ion binding"/>
    <property type="evidence" value="ECO:0007669"/>
    <property type="project" value="InterPro"/>
</dbReference>
<feature type="compositionally biased region" description="Acidic residues" evidence="4">
    <location>
        <begin position="128"/>
        <end position="145"/>
    </location>
</feature>
<dbReference type="SUPFAM" id="SSF53807">
    <property type="entry name" value="Helical backbone' metal receptor"/>
    <property type="match status" value="1"/>
</dbReference>
<gene>
    <name evidence="6" type="ORF">I5677_05400</name>
</gene>
<evidence type="ECO:0000256" key="4">
    <source>
        <dbReference type="SAM" id="MobiDB-lite"/>
    </source>
</evidence>
<dbReference type="InterPro" id="IPR006127">
    <property type="entry name" value="ZnuA-like"/>
</dbReference>
<name>A0A8J7HAU8_9FIRM</name>
<feature type="transmembrane region" description="Helical" evidence="5">
    <location>
        <begin position="5"/>
        <end position="25"/>
    </location>
</feature>
<proteinExistence type="inferred from homology"/>
<protein>
    <submittedName>
        <fullName evidence="6">Zinc ABC transporter substrate-binding protein</fullName>
    </submittedName>
</protein>
<dbReference type="PANTHER" id="PTHR42953:SF3">
    <property type="entry name" value="HIGH-AFFINITY ZINC UPTAKE SYSTEM PROTEIN ZNUA"/>
    <property type="match status" value="1"/>
</dbReference>
<dbReference type="Proteomes" id="UP000623269">
    <property type="component" value="Unassembled WGS sequence"/>
</dbReference>